<evidence type="ECO:0000259" key="5">
    <source>
        <dbReference type="Pfam" id="PF03936"/>
    </source>
</evidence>
<dbReference type="Pfam" id="PF03936">
    <property type="entry name" value="Terpene_synth_C"/>
    <property type="match status" value="1"/>
</dbReference>
<protein>
    <recommendedName>
        <fullName evidence="8">Terpene synthase N-terminal domain-containing protein</fullName>
    </recommendedName>
</protein>
<evidence type="ECO:0000256" key="3">
    <source>
        <dbReference type="ARBA" id="ARBA00022842"/>
    </source>
</evidence>
<keyword evidence="3" id="KW-0460">Magnesium</keyword>
<keyword evidence="7" id="KW-1185">Reference proteome</keyword>
<dbReference type="EMBL" id="RDQH01000334">
    <property type="protein sequence ID" value="RXH92108.1"/>
    <property type="molecule type" value="Genomic_DNA"/>
</dbReference>
<accession>A0A498J8U5</accession>
<comment type="cofactor">
    <cofactor evidence="1">
        <name>Mg(2+)</name>
        <dbReference type="ChEBI" id="CHEBI:18420"/>
    </cofactor>
</comment>
<evidence type="ECO:0000256" key="1">
    <source>
        <dbReference type="ARBA" id="ARBA00001946"/>
    </source>
</evidence>
<sequence length="242" mass="27877">MLENALEENTNNELLKHSKCDSKTHVFSRFTYGNGSLKAWICKDIKGLLSMYEASYFAFEGKNPLDESLAFSTIYLKNLSGVNVTKGLAEQVSDALEFPLHHRMQRLGARRYIEAYSKMPDANQVLLEIAKRDFNRVQCTLQRDLQEVSRWWVDMELAKKLRFTRDSDGSVGIIFEPQHSHIRKGLTKVAALVTPLMMSMIWDIKATQILPGYMKLCFLALYNTVYEMVYETLKEQGENVFP</sequence>
<keyword evidence="2" id="KW-0479">Metal-binding</keyword>
<dbReference type="SUPFAM" id="SSF48239">
    <property type="entry name" value="Terpenoid cyclases/Protein prenyltransferases"/>
    <property type="match status" value="1"/>
</dbReference>
<dbReference type="AlphaFoldDB" id="A0A498J8U5"/>
<dbReference type="InterPro" id="IPR005630">
    <property type="entry name" value="Terpene_synthase_metal-bd"/>
</dbReference>
<name>A0A498J8U5_MALDO</name>
<dbReference type="Proteomes" id="UP000290289">
    <property type="component" value="Chromosome 8"/>
</dbReference>
<dbReference type="Pfam" id="PF01397">
    <property type="entry name" value="Terpene_synth"/>
    <property type="match status" value="1"/>
</dbReference>
<dbReference type="GO" id="GO:0016114">
    <property type="term" value="P:terpenoid biosynthetic process"/>
    <property type="evidence" value="ECO:0007669"/>
    <property type="project" value="InterPro"/>
</dbReference>
<dbReference type="InterPro" id="IPR001906">
    <property type="entry name" value="Terpene_synth_N"/>
</dbReference>
<gene>
    <name evidence="6" type="ORF">DVH24_021131</name>
</gene>
<dbReference type="PANTHER" id="PTHR31225:SF252">
    <property type="entry name" value="TERPENE SYNTHASE 12-RELATED"/>
    <property type="match status" value="1"/>
</dbReference>
<feature type="domain" description="Terpene synthase N-terminal" evidence="4">
    <location>
        <begin position="14"/>
        <end position="96"/>
    </location>
</feature>
<dbReference type="Gene3D" id="1.10.600.10">
    <property type="entry name" value="Farnesyl Diphosphate Synthase"/>
    <property type="match status" value="1"/>
</dbReference>
<dbReference type="PANTHER" id="PTHR31225">
    <property type="entry name" value="OS04G0344100 PROTEIN-RELATED"/>
    <property type="match status" value="1"/>
</dbReference>
<dbReference type="InterPro" id="IPR008930">
    <property type="entry name" value="Terpenoid_cyclase/PrenylTrfase"/>
</dbReference>
<evidence type="ECO:0000256" key="2">
    <source>
        <dbReference type="ARBA" id="ARBA00022723"/>
    </source>
</evidence>
<evidence type="ECO:0000313" key="6">
    <source>
        <dbReference type="EMBL" id="RXH92108.1"/>
    </source>
</evidence>
<dbReference type="InterPro" id="IPR008949">
    <property type="entry name" value="Isoprenoid_synthase_dom_sf"/>
</dbReference>
<evidence type="ECO:0008006" key="8">
    <source>
        <dbReference type="Google" id="ProtNLM"/>
    </source>
</evidence>
<dbReference type="Gene3D" id="1.50.10.130">
    <property type="entry name" value="Terpene synthase, N-terminal domain"/>
    <property type="match status" value="1"/>
</dbReference>
<dbReference type="GO" id="GO:0010333">
    <property type="term" value="F:terpene synthase activity"/>
    <property type="evidence" value="ECO:0007669"/>
    <property type="project" value="InterPro"/>
</dbReference>
<evidence type="ECO:0000259" key="4">
    <source>
        <dbReference type="Pfam" id="PF01397"/>
    </source>
</evidence>
<dbReference type="GO" id="GO:0000287">
    <property type="term" value="F:magnesium ion binding"/>
    <property type="evidence" value="ECO:0007669"/>
    <property type="project" value="InterPro"/>
</dbReference>
<dbReference type="SUPFAM" id="SSF48576">
    <property type="entry name" value="Terpenoid synthases"/>
    <property type="match status" value="1"/>
</dbReference>
<comment type="caution">
    <text evidence="6">The sequence shown here is derived from an EMBL/GenBank/DDBJ whole genome shotgun (WGS) entry which is preliminary data.</text>
</comment>
<dbReference type="InterPro" id="IPR036965">
    <property type="entry name" value="Terpene_synth_N_sf"/>
</dbReference>
<evidence type="ECO:0000313" key="7">
    <source>
        <dbReference type="Proteomes" id="UP000290289"/>
    </source>
</evidence>
<feature type="domain" description="Terpene synthase metal-binding" evidence="5">
    <location>
        <begin position="202"/>
        <end position="240"/>
    </location>
</feature>
<reference evidence="6 7" key="1">
    <citation type="submission" date="2018-10" db="EMBL/GenBank/DDBJ databases">
        <title>A high-quality apple genome assembly.</title>
        <authorList>
            <person name="Hu J."/>
        </authorList>
    </citation>
    <scope>NUCLEOTIDE SEQUENCE [LARGE SCALE GENOMIC DNA]</scope>
    <source>
        <strain evidence="7">cv. HFTH1</strain>
        <tissue evidence="6">Young leaf</tissue>
    </source>
</reference>
<organism evidence="6 7">
    <name type="scientific">Malus domestica</name>
    <name type="common">Apple</name>
    <name type="synonym">Pyrus malus</name>
    <dbReference type="NCBI Taxonomy" id="3750"/>
    <lineage>
        <taxon>Eukaryota</taxon>
        <taxon>Viridiplantae</taxon>
        <taxon>Streptophyta</taxon>
        <taxon>Embryophyta</taxon>
        <taxon>Tracheophyta</taxon>
        <taxon>Spermatophyta</taxon>
        <taxon>Magnoliopsida</taxon>
        <taxon>eudicotyledons</taxon>
        <taxon>Gunneridae</taxon>
        <taxon>Pentapetalae</taxon>
        <taxon>rosids</taxon>
        <taxon>fabids</taxon>
        <taxon>Rosales</taxon>
        <taxon>Rosaceae</taxon>
        <taxon>Amygdaloideae</taxon>
        <taxon>Maleae</taxon>
        <taxon>Malus</taxon>
    </lineage>
</organism>
<dbReference type="InterPro" id="IPR050148">
    <property type="entry name" value="Terpene_synthase-like"/>
</dbReference>
<proteinExistence type="predicted"/>